<accession>A0A3Q7JAR6</accession>
<dbReference type="Gramene" id="Solyc10g048100.2.1">
    <property type="protein sequence ID" value="Solyc10g048100.2.1"/>
    <property type="gene ID" value="Solyc10g048100.2"/>
</dbReference>
<dbReference type="EnsemblPlants" id="Solyc10g048100.2.1">
    <property type="protein sequence ID" value="Solyc10g048100.2.1"/>
    <property type="gene ID" value="Solyc10g048100.2"/>
</dbReference>
<feature type="domain" description="SCP" evidence="1">
    <location>
        <begin position="12"/>
        <end position="117"/>
    </location>
</feature>
<keyword evidence="3" id="KW-1185">Reference proteome</keyword>
<dbReference type="InterPro" id="IPR001283">
    <property type="entry name" value="CRISP-related"/>
</dbReference>
<dbReference type="GO" id="GO:0005615">
    <property type="term" value="C:extracellular space"/>
    <property type="evidence" value="ECO:0000318"/>
    <property type="project" value="GO_Central"/>
</dbReference>
<dbReference type="OMA" id="EKAYYDH"/>
<evidence type="ECO:0000259" key="1">
    <source>
        <dbReference type="SMART" id="SM00198"/>
    </source>
</evidence>
<dbReference type="PRINTS" id="PR00837">
    <property type="entry name" value="V5TPXLIKE"/>
</dbReference>
<dbReference type="InterPro" id="IPR035940">
    <property type="entry name" value="CAP_sf"/>
</dbReference>
<dbReference type="STRING" id="4081.A0A3Q7JAR6"/>
<dbReference type="Pfam" id="PF00188">
    <property type="entry name" value="CAP"/>
    <property type="match status" value="1"/>
</dbReference>
<reference evidence="2" key="1">
    <citation type="journal article" date="2012" name="Nature">
        <title>The tomato genome sequence provides insights into fleshy fruit evolution.</title>
        <authorList>
            <consortium name="Tomato Genome Consortium"/>
        </authorList>
    </citation>
    <scope>NUCLEOTIDE SEQUENCE [LARGE SCALE GENOMIC DNA]</scope>
    <source>
        <strain evidence="2">cv. Heinz 1706</strain>
    </source>
</reference>
<reference evidence="2" key="2">
    <citation type="submission" date="2019-01" db="UniProtKB">
        <authorList>
            <consortium name="EnsemblPlants"/>
        </authorList>
    </citation>
    <scope>IDENTIFICATION</scope>
    <source>
        <strain evidence="2">cv. Heinz 1706</strain>
    </source>
</reference>
<organism evidence="2">
    <name type="scientific">Solanum lycopersicum</name>
    <name type="common">Tomato</name>
    <name type="synonym">Lycopersicon esculentum</name>
    <dbReference type="NCBI Taxonomy" id="4081"/>
    <lineage>
        <taxon>Eukaryota</taxon>
        <taxon>Viridiplantae</taxon>
        <taxon>Streptophyta</taxon>
        <taxon>Embryophyta</taxon>
        <taxon>Tracheophyta</taxon>
        <taxon>Spermatophyta</taxon>
        <taxon>Magnoliopsida</taxon>
        <taxon>eudicotyledons</taxon>
        <taxon>Gunneridae</taxon>
        <taxon>Pentapetalae</taxon>
        <taxon>asterids</taxon>
        <taxon>lamiids</taxon>
        <taxon>Solanales</taxon>
        <taxon>Solanaceae</taxon>
        <taxon>Solanoideae</taxon>
        <taxon>Solaneae</taxon>
        <taxon>Solanum</taxon>
        <taxon>Solanum subgen. Lycopersicon</taxon>
    </lineage>
</organism>
<dbReference type="InterPro" id="IPR014044">
    <property type="entry name" value="CAP_dom"/>
</dbReference>
<dbReference type="InParanoid" id="A0A3Q7JAR6"/>
<evidence type="ECO:0000313" key="3">
    <source>
        <dbReference type="Proteomes" id="UP000004994"/>
    </source>
</evidence>
<dbReference type="AlphaFoldDB" id="A0A3Q7JAR6"/>
<sequence length="121" mass="13544">MGFLLFSQMPSYFLLDYLDAHNTARAIVGVGPLTWDDNVGAYAQQHASQLATDCNLVHSHGQYCEDLAAGSGDIMKATNIVEIWVDEKQYYYHESNTCSNRGYVVSCNYDPPGNFICQNTY</sequence>
<proteinExistence type="predicted"/>
<dbReference type="SMART" id="SM00198">
    <property type="entry name" value="SCP"/>
    <property type="match status" value="1"/>
</dbReference>
<dbReference type="Proteomes" id="UP000004994">
    <property type="component" value="Chromosome 10"/>
</dbReference>
<dbReference type="PANTHER" id="PTHR10334">
    <property type="entry name" value="CYSTEINE-RICH SECRETORY PROTEIN-RELATED"/>
    <property type="match status" value="1"/>
</dbReference>
<dbReference type="SUPFAM" id="SSF55797">
    <property type="entry name" value="PR-1-like"/>
    <property type="match status" value="1"/>
</dbReference>
<dbReference type="Gene3D" id="3.40.33.10">
    <property type="entry name" value="CAP"/>
    <property type="match status" value="1"/>
</dbReference>
<protein>
    <recommendedName>
        <fullName evidence="1">SCP domain-containing protein</fullName>
    </recommendedName>
</protein>
<name>A0A3Q7JAR6_SOLLC</name>
<dbReference type="PaxDb" id="4081-Solyc10g048100.1.1"/>
<evidence type="ECO:0000313" key="2">
    <source>
        <dbReference type="EnsemblPlants" id="Solyc10g048100.2.1"/>
    </source>
</evidence>